<sequence length="80" mass="8482">MAYQAALRSRGTGQPRCRTAPGDDARVSARFWAAEADTARRVQQRLDSLGTDLGRQGLQVETLSCHQGSAPAPKPASTAS</sequence>
<name>A0ABW1ZX32_9GAMM</name>
<organism evidence="3 4">
    <name type="scientific">Marinobacterium aestuariivivens</name>
    <dbReference type="NCBI Taxonomy" id="1698799"/>
    <lineage>
        <taxon>Bacteria</taxon>
        <taxon>Pseudomonadati</taxon>
        <taxon>Pseudomonadota</taxon>
        <taxon>Gammaproteobacteria</taxon>
        <taxon>Oceanospirillales</taxon>
        <taxon>Oceanospirillaceae</taxon>
        <taxon>Marinobacterium</taxon>
    </lineage>
</organism>
<keyword evidence="3" id="KW-0969">Cilium</keyword>
<evidence type="ECO:0000313" key="4">
    <source>
        <dbReference type="Proteomes" id="UP001596422"/>
    </source>
</evidence>
<reference evidence="4" key="1">
    <citation type="journal article" date="2019" name="Int. J. Syst. Evol. Microbiol.">
        <title>The Global Catalogue of Microorganisms (GCM) 10K type strain sequencing project: providing services to taxonomists for standard genome sequencing and annotation.</title>
        <authorList>
            <consortium name="The Broad Institute Genomics Platform"/>
            <consortium name="The Broad Institute Genome Sequencing Center for Infectious Disease"/>
            <person name="Wu L."/>
            <person name="Ma J."/>
        </authorList>
    </citation>
    <scope>NUCLEOTIDE SEQUENCE [LARGE SCALE GENOMIC DNA]</scope>
    <source>
        <strain evidence="4">NBRC 111756</strain>
    </source>
</reference>
<dbReference type="RefSeq" id="WP_379912925.1">
    <property type="nucleotide sequence ID" value="NZ_JBHSWE010000001.1"/>
</dbReference>
<dbReference type="InterPro" id="IPR021136">
    <property type="entry name" value="Flagellar_hook_control-like_C"/>
</dbReference>
<proteinExistence type="predicted"/>
<dbReference type="Pfam" id="PF02120">
    <property type="entry name" value="Flg_hook"/>
    <property type="match status" value="1"/>
</dbReference>
<dbReference type="Proteomes" id="UP001596422">
    <property type="component" value="Unassembled WGS sequence"/>
</dbReference>
<evidence type="ECO:0000256" key="1">
    <source>
        <dbReference type="SAM" id="MobiDB-lite"/>
    </source>
</evidence>
<feature type="domain" description="Flagellar hook-length control protein-like C-terminal" evidence="2">
    <location>
        <begin position="24"/>
        <end position="71"/>
    </location>
</feature>
<protein>
    <submittedName>
        <fullName evidence="3">Flagellar hook-length control protein FliK</fullName>
    </submittedName>
</protein>
<feature type="region of interest" description="Disordered" evidence="1">
    <location>
        <begin position="1"/>
        <end position="22"/>
    </location>
</feature>
<gene>
    <name evidence="3" type="ORF">ACFQDL_06375</name>
</gene>
<accession>A0ABW1ZX32</accession>
<keyword evidence="3" id="KW-0282">Flagellum</keyword>
<keyword evidence="3" id="KW-0966">Cell projection</keyword>
<evidence type="ECO:0000259" key="2">
    <source>
        <dbReference type="Pfam" id="PF02120"/>
    </source>
</evidence>
<evidence type="ECO:0000313" key="3">
    <source>
        <dbReference type="EMBL" id="MFC6669753.1"/>
    </source>
</evidence>
<keyword evidence="4" id="KW-1185">Reference proteome</keyword>
<comment type="caution">
    <text evidence="3">The sequence shown here is derived from an EMBL/GenBank/DDBJ whole genome shotgun (WGS) entry which is preliminary data.</text>
</comment>
<dbReference type="EMBL" id="JBHSWE010000001">
    <property type="protein sequence ID" value="MFC6669753.1"/>
    <property type="molecule type" value="Genomic_DNA"/>
</dbReference>